<reference evidence="2 3" key="1">
    <citation type="submission" date="2021-07" db="EMBL/GenBank/DDBJ databases">
        <title>Stakelama flava sp. nov., a novel endophytic bacterium isolated from branch of Kandelia candel.</title>
        <authorList>
            <person name="Tuo L."/>
        </authorList>
    </citation>
    <scope>NUCLEOTIDE SEQUENCE [LARGE SCALE GENOMIC DNA]</scope>
    <source>
        <strain evidence="2 3">CBK3Z-3</strain>
    </source>
</reference>
<organism evidence="2 3">
    <name type="scientific">Stakelama flava</name>
    <dbReference type="NCBI Taxonomy" id="2860338"/>
    <lineage>
        <taxon>Bacteria</taxon>
        <taxon>Pseudomonadati</taxon>
        <taxon>Pseudomonadota</taxon>
        <taxon>Alphaproteobacteria</taxon>
        <taxon>Sphingomonadales</taxon>
        <taxon>Sphingomonadaceae</taxon>
        <taxon>Stakelama</taxon>
    </lineage>
</organism>
<dbReference type="Proteomes" id="UP001197214">
    <property type="component" value="Unassembled WGS sequence"/>
</dbReference>
<dbReference type="InterPro" id="IPR016047">
    <property type="entry name" value="M23ase_b-sheet_dom"/>
</dbReference>
<dbReference type="CDD" id="cd12797">
    <property type="entry name" value="M23_peptidase"/>
    <property type="match status" value="1"/>
</dbReference>
<protein>
    <submittedName>
        <fullName evidence="2">M23 family metallopeptidase</fullName>
    </submittedName>
</protein>
<dbReference type="PANTHER" id="PTHR21666">
    <property type="entry name" value="PEPTIDASE-RELATED"/>
    <property type="match status" value="1"/>
</dbReference>
<comment type="caution">
    <text evidence="2">The sequence shown here is derived from an EMBL/GenBank/DDBJ whole genome shotgun (WGS) entry which is preliminary data.</text>
</comment>
<sequence>MGKGFGRWVIGSVGVAASLIASTTPVAALQSLVLPPQIWMRTPYAPIAFPADGGHHFIYELYLTNLSSAEVRVKSLDIIDPDNADREPLRRFTGKQLTAIAQPLGEGMSMDESAKPISVAPGRTVALFLAISVPQGEPLPEHLAERLTYSDGTVVTGGTVEARHPLLKVLGPPVRGSDWDAADGPGNGRYNHHRRGIFVIDGHLADSRRFAIDWKQVRNGASFSGDKTRDSSYYAYRQPVLAVADAVVIEARDGLPDNPPGHGVDFHPAAALTFDKLGGNTITLDLGDGQYAHYYHLHPGSLRVKVGDHVQRGQVIARIGASGDAREPHLHFEVSTTPSLLTGEGVPYVIDRYRVLPDDGHKGGVRRNETPLDGMIIDFGPATSTR</sequence>
<evidence type="ECO:0000313" key="3">
    <source>
        <dbReference type="Proteomes" id="UP001197214"/>
    </source>
</evidence>
<dbReference type="EMBL" id="JAHWZX010000007">
    <property type="protein sequence ID" value="MBW4330984.1"/>
    <property type="molecule type" value="Genomic_DNA"/>
</dbReference>
<name>A0ABS6XLA1_9SPHN</name>
<gene>
    <name evidence="2" type="ORF">KY084_08870</name>
</gene>
<dbReference type="RefSeq" id="WP_219238107.1">
    <property type="nucleotide sequence ID" value="NZ_JAHWZX010000007.1"/>
</dbReference>
<keyword evidence="3" id="KW-1185">Reference proteome</keyword>
<proteinExistence type="predicted"/>
<feature type="domain" description="M23ase beta-sheet core" evidence="1">
    <location>
        <begin position="237"/>
        <end position="336"/>
    </location>
</feature>
<evidence type="ECO:0000259" key="1">
    <source>
        <dbReference type="Pfam" id="PF01551"/>
    </source>
</evidence>
<dbReference type="PANTHER" id="PTHR21666:SF270">
    <property type="entry name" value="MUREIN HYDROLASE ACTIVATOR ENVC"/>
    <property type="match status" value="1"/>
</dbReference>
<dbReference type="Pfam" id="PF01551">
    <property type="entry name" value="Peptidase_M23"/>
    <property type="match status" value="1"/>
</dbReference>
<dbReference type="InterPro" id="IPR050570">
    <property type="entry name" value="Cell_wall_metabolism_enzyme"/>
</dbReference>
<accession>A0ABS6XLA1</accession>
<evidence type="ECO:0000313" key="2">
    <source>
        <dbReference type="EMBL" id="MBW4330984.1"/>
    </source>
</evidence>